<gene>
    <name evidence="1" type="ORF">F5891DRAFT_1188350</name>
</gene>
<dbReference type="InterPro" id="IPR040521">
    <property type="entry name" value="KDZ"/>
</dbReference>
<proteinExistence type="predicted"/>
<accession>A0AAD4HLH3</accession>
<name>A0AAD4HLH3_9AGAM</name>
<dbReference type="Proteomes" id="UP001195769">
    <property type="component" value="Unassembled WGS sequence"/>
</dbReference>
<sequence>MIQIFQLSSPPIGKEGFAVSHGGGEMELYKELGHVLSCQWCIITCHFFYYLPLTELSRICIDDRDRHDHTARLACAWADQYKALVDAYLKFCHQNPLLANLNTSTAVLEDTFSINIVDIFERQQGVFSHCSPHIHVSLMTHGCISSSPLQPTVAITIRTLEAYCQMHRGSKIPFLLPLPHIARLIPHAARPRALSAARKRQRSGRFLVAHRRAHPWFRRTSSVHPFHVRSVRRAGKEDFETCEWTFSESNALAPEIRNSTEFHRHQVLDEHFRFADQDKYAALSTFIYRNYVQALECIQADSEFLLLFDLTPEHFESDLNDEHDYLQKANQRQPGDSVEVEYTKALNELDWETAQHKFNHLDLHTIPDGFTNNDIANICRRRTTTQSKMEMKSQVVDDFETRMGIEERWTMTHPERYHKAVDDVERLVVMWLRELMKLQMSSLGYKLRTQIAKALKTRATAIRNALNHYNKYAGQLDPPRPPITWEQVVEFSQLAEFDLLQDTDNQLLHKHWAIPRNCQASAKYFDLQ</sequence>
<dbReference type="RefSeq" id="XP_041226428.1">
    <property type="nucleotide sequence ID" value="XM_041366989.1"/>
</dbReference>
<protein>
    <submittedName>
        <fullName evidence="1">Uncharacterized protein</fullName>
    </submittedName>
</protein>
<organism evidence="1 2">
    <name type="scientific">Suillus fuscotomentosus</name>
    <dbReference type="NCBI Taxonomy" id="1912939"/>
    <lineage>
        <taxon>Eukaryota</taxon>
        <taxon>Fungi</taxon>
        <taxon>Dikarya</taxon>
        <taxon>Basidiomycota</taxon>
        <taxon>Agaricomycotina</taxon>
        <taxon>Agaricomycetes</taxon>
        <taxon>Agaricomycetidae</taxon>
        <taxon>Boletales</taxon>
        <taxon>Suillineae</taxon>
        <taxon>Suillaceae</taxon>
        <taxon>Suillus</taxon>
    </lineage>
</organism>
<dbReference type="Pfam" id="PF18758">
    <property type="entry name" value="KDZ"/>
    <property type="match status" value="1"/>
</dbReference>
<keyword evidence="2" id="KW-1185">Reference proteome</keyword>
<reference evidence="1" key="1">
    <citation type="journal article" date="2020" name="New Phytol.">
        <title>Comparative genomics reveals dynamic genome evolution in host specialist ectomycorrhizal fungi.</title>
        <authorList>
            <person name="Lofgren L.A."/>
            <person name="Nguyen N.H."/>
            <person name="Vilgalys R."/>
            <person name="Ruytinx J."/>
            <person name="Liao H.L."/>
            <person name="Branco S."/>
            <person name="Kuo A."/>
            <person name="LaButti K."/>
            <person name="Lipzen A."/>
            <person name="Andreopoulos W."/>
            <person name="Pangilinan J."/>
            <person name="Riley R."/>
            <person name="Hundley H."/>
            <person name="Na H."/>
            <person name="Barry K."/>
            <person name="Grigoriev I.V."/>
            <person name="Stajich J.E."/>
            <person name="Kennedy P.G."/>
        </authorList>
    </citation>
    <scope>NUCLEOTIDE SEQUENCE</scope>
    <source>
        <strain evidence="1">FC203</strain>
    </source>
</reference>
<dbReference type="GeneID" id="64661287"/>
<evidence type="ECO:0000313" key="2">
    <source>
        <dbReference type="Proteomes" id="UP001195769"/>
    </source>
</evidence>
<evidence type="ECO:0000313" key="1">
    <source>
        <dbReference type="EMBL" id="KAG1900852.1"/>
    </source>
</evidence>
<dbReference type="AlphaFoldDB" id="A0AAD4HLH3"/>
<comment type="caution">
    <text evidence="1">The sequence shown here is derived from an EMBL/GenBank/DDBJ whole genome shotgun (WGS) entry which is preliminary data.</text>
</comment>
<dbReference type="EMBL" id="JABBWK010000025">
    <property type="protein sequence ID" value="KAG1900852.1"/>
    <property type="molecule type" value="Genomic_DNA"/>
</dbReference>